<dbReference type="Proteomes" id="UP001431010">
    <property type="component" value="Chromosome"/>
</dbReference>
<dbReference type="InterPro" id="IPR010982">
    <property type="entry name" value="Lambda_DNA-bd_dom_sf"/>
</dbReference>
<dbReference type="RefSeq" id="WP_231323603.1">
    <property type="nucleotide sequence ID" value="NZ_CP088156.1"/>
</dbReference>
<gene>
    <name evidence="2" type="ORF">LQG66_03900</name>
</gene>
<proteinExistence type="predicted"/>
<dbReference type="SUPFAM" id="SSF51306">
    <property type="entry name" value="LexA/Signal peptidase"/>
    <property type="match status" value="1"/>
</dbReference>
<evidence type="ECO:0000259" key="1">
    <source>
        <dbReference type="PROSITE" id="PS50943"/>
    </source>
</evidence>
<dbReference type="InterPro" id="IPR001387">
    <property type="entry name" value="Cro/C1-type_HTH"/>
</dbReference>
<dbReference type="Gene3D" id="2.10.109.10">
    <property type="entry name" value="Umud Fragment, subunit A"/>
    <property type="match status" value="1"/>
</dbReference>
<dbReference type="InterPro" id="IPR036286">
    <property type="entry name" value="LexA/Signal_pep-like_sf"/>
</dbReference>
<evidence type="ECO:0000313" key="3">
    <source>
        <dbReference type="Proteomes" id="UP001431010"/>
    </source>
</evidence>
<dbReference type="InterPro" id="IPR039418">
    <property type="entry name" value="LexA-like"/>
</dbReference>
<sequence>MSDLIQALLRVRAWTQEDLAEAVGTKQNNVSRWIGGVEPRGQTRDRLLELARESGLIEEPRGDRSVIGIMGDIGAGAKIEPDYEQAPPDGFDQVELPFTLNGDVIGFRVKGDSMLPKYEPGAVIVVYRNQTRATSNLIGEFAAVRTSDGHRYLKRIMPGRKADLYNLESFNGATRPIIGVGIVWASEIIASIEPRHVRSIEAPPKLKSAGRRSSS</sequence>
<reference evidence="2" key="1">
    <citation type="journal article" date="2024" name="Antonie Van Leeuwenhoek">
        <title>Bradyrhizobium ontarionense sp. nov., a novel bacterial symbiont isolated from Aeschynomene indica (Indian jointvetch), harbours photosynthesis, nitrogen fixation and nitrous oxide (N2O) reductase genes.</title>
        <authorList>
            <person name="Bromfield E.S.P."/>
            <person name="Cloutier S."/>
        </authorList>
    </citation>
    <scope>NUCLEOTIDE SEQUENCE</scope>
    <source>
        <strain evidence="2">A19</strain>
    </source>
</reference>
<accession>A0ABY3RDH5</accession>
<evidence type="ECO:0000313" key="2">
    <source>
        <dbReference type="EMBL" id="UFZ05470.1"/>
    </source>
</evidence>
<dbReference type="SUPFAM" id="SSF47413">
    <property type="entry name" value="lambda repressor-like DNA-binding domains"/>
    <property type="match status" value="1"/>
</dbReference>
<dbReference type="CDD" id="cd06529">
    <property type="entry name" value="S24_LexA-like"/>
    <property type="match status" value="1"/>
</dbReference>
<dbReference type="EMBL" id="CP088156">
    <property type="protein sequence ID" value="UFZ05470.1"/>
    <property type="molecule type" value="Genomic_DNA"/>
</dbReference>
<feature type="domain" description="HTH cro/C1-type" evidence="1">
    <location>
        <begin position="5"/>
        <end position="33"/>
    </location>
</feature>
<keyword evidence="3" id="KW-1185">Reference proteome</keyword>
<organism evidence="2 3">
    <name type="scientific">Bradyrhizobium ontarionense</name>
    <dbReference type="NCBI Taxonomy" id="2898149"/>
    <lineage>
        <taxon>Bacteria</taxon>
        <taxon>Pseudomonadati</taxon>
        <taxon>Pseudomonadota</taxon>
        <taxon>Alphaproteobacteria</taxon>
        <taxon>Hyphomicrobiales</taxon>
        <taxon>Nitrobacteraceae</taxon>
        <taxon>Bradyrhizobium</taxon>
    </lineage>
</organism>
<dbReference type="PROSITE" id="PS50943">
    <property type="entry name" value="HTH_CROC1"/>
    <property type="match status" value="1"/>
</dbReference>
<dbReference type="InterPro" id="IPR015927">
    <property type="entry name" value="Peptidase_S24_S26A/B/C"/>
</dbReference>
<name>A0ABY3RDH5_9BRAD</name>
<dbReference type="Gene3D" id="1.10.260.40">
    <property type="entry name" value="lambda repressor-like DNA-binding domains"/>
    <property type="match status" value="1"/>
</dbReference>
<protein>
    <submittedName>
        <fullName evidence="2">XRE family transcriptional regulator</fullName>
    </submittedName>
</protein>
<dbReference type="Pfam" id="PF00717">
    <property type="entry name" value="Peptidase_S24"/>
    <property type="match status" value="1"/>
</dbReference>
<dbReference type="CDD" id="cd00093">
    <property type="entry name" value="HTH_XRE"/>
    <property type="match status" value="1"/>
</dbReference>